<dbReference type="InterPro" id="IPR001387">
    <property type="entry name" value="Cro/C1-type_HTH"/>
</dbReference>
<dbReference type="CDD" id="cd00093">
    <property type="entry name" value="HTH_XRE"/>
    <property type="match status" value="1"/>
</dbReference>
<protein>
    <submittedName>
        <fullName evidence="3">Helix-turn-helix transcriptional regulator</fullName>
    </submittedName>
</protein>
<dbReference type="InterPro" id="IPR010982">
    <property type="entry name" value="Lambda_DNA-bd_dom_sf"/>
</dbReference>
<dbReference type="AlphaFoldDB" id="A0A9D1DBA6"/>
<evidence type="ECO:0000313" key="4">
    <source>
        <dbReference type="Proteomes" id="UP000824179"/>
    </source>
</evidence>
<evidence type="ECO:0000256" key="1">
    <source>
        <dbReference type="SAM" id="Phobius"/>
    </source>
</evidence>
<name>A0A9D1DBA6_9FIRM</name>
<reference evidence="3" key="1">
    <citation type="submission" date="2020-10" db="EMBL/GenBank/DDBJ databases">
        <authorList>
            <person name="Gilroy R."/>
        </authorList>
    </citation>
    <scope>NUCLEOTIDE SEQUENCE</scope>
    <source>
        <strain evidence="3">ChiW25-3613</strain>
    </source>
</reference>
<gene>
    <name evidence="3" type="ORF">IAB90_06630</name>
</gene>
<comment type="caution">
    <text evidence="3">The sequence shown here is derived from an EMBL/GenBank/DDBJ whole genome shotgun (WGS) entry which is preliminary data.</text>
</comment>
<dbReference type="SUPFAM" id="SSF47413">
    <property type="entry name" value="lambda repressor-like DNA-binding domains"/>
    <property type="match status" value="1"/>
</dbReference>
<dbReference type="Gene3D" id="1.10.260.40">
    <property type="entry name" value="lambda repressor-like DNA-binding domains"/>
    <property type="match status" value="1"/>
</dbReference>
<sequence length="123" mass="13598">MNKIDGRYLKELREGRGLSIRELAEKIYVSKSSVQRWEQSSVPENRDILNKLSEVFGLSVEDMRAQSAQKFGVEHLRGQTAPEDDNLSPDERAEAKFGIKGLGIALAAVCIAIAFAVVLPIVL</sequence>
<dbReference type="PROSITE" id="PS50943">
    <property type="entry name" value="HTH_CROC1"/>
    <property type="match status" value="1"/>
</dbReference>
<proteinExistence type="predicted"/>
<dbReference type="GO" id="GO:0003677">
    <property type="term" value="F:DNA binding"/>
    <property type="evidence" value="ECO:0007669"/>
    <property type="project" value="InterPro"/>
</dbReference>
<dbReference type="EMBL" id="DVHB01000115">
    <property type="protein sequence ID" value="HIR40037.1"/>
    <property type="molecule type" value="Genomic_DNA"/>
</dbReference>
<organism evidence="3 4">
    <name type="scientific">Candidatus Coproplasma stercoripullorum</name>
    <dbReference type="NCBI Taxonomy" id="2840751"/>
    <lineage>
        <taxon>Bacteria</taxon>
        <taxon>Bacillati</taxon>
        <taxon>Bacillota</taxon>
        <taxon>Clostridia</taxon>
        <taxon>Eubacteriales</taxon>
        <taxon>Candidatus Coproplasma</taxon>
    </lineage>
</organism>
<evidence type="ECO:0000313" key="3">
    <source>
        <dbReference type="EMBL" id="HIR40037.1"/>
    </source>
</evidence>
<dbReference type="Proteomes" id="UP000824179">
    <property type="component" value="Unassembled WGS sequence"/>
</dbReference>
<keyword evidence="1" id="KW-1133">Transmembrane helix</keyword>
<dbReference type="Pfam" id="PF13560">
    <property type="entry name" value="HTH_31"/>
    <property type="match status" value="1"/>
</dbReference>
<keyword evidence="1" id="KW-0472">Membrane</keyword>
<accession>A0A9D1DBA6</accession>
<keyword evidence="1" id="KW-0812">Transmembrane</keyword>
<evidence type="ECO:0000259" key="2">
    <source>
        <dbReference type="PROSITE" id="PS50943"/>
    </source>
</evidence>
<reference evidence="3" key="2">
    <citation type="journal article" date="2021" name="PeerJ">
        <title>Extensive microbial diversity within the chicken gut microbiome revealed by metagenomics and culture.</title>
        <authorList>
            <person name="Gilroy R."/>
            <person name="Ravi A."/>
            <person name="Getino M."/>
            <person name="Pursley I."/>
            <person name="Horton D.L."/>
            <person name="Alikhan N.F."/>
            <person name="Baker D."/>
            <person name="Gharbi K."/>
            <person name="Hall N."/>
            <person name="Watson M."/>
            <person name="Adriaenssens E.M."/>
            <person name="Foster-Nyarko E."/>
            <person name="Jarju S."/>
            <person name="Secka A."/>
            <person name="Antonio M."/>
            <person name="Oren A."/>
            <person name="Chaudhuri R.R."/>
            <person name="La Ragione R."/>
            <person name="Hildebrand F."/>
            <person name="Pallen M.J."/>
        </authorList>
    </citation>
    <scope>NUCLEOTIDE SEQUENCE</scope>
    <source>
        <strain evidence="3">ChiW25-3613</strain>
    </source>
</reference>
<dbReference type="SMART" id="SM00530">
    <property type="entry name" value="HTH_XRE"/>
    <property type="match status" value="1"/>
</dbReference>
<feature type="domain" description="HTH cro/C1-type" evidence="2">
    <location>
        <begin position="9"/>
        <end position="63"/>
    </location>
</feature>
<feature type="transmembrane region" description="Helical" evidence="1">
    <location>
        <begin position="102"/>
        <end position="122"/>
    </location>
</feature>